<proteinExistence type="inferred from homology"/>
<dbReference type="AlphaFoldDB" id="A0A1M4XNU9"/>
<keyword evidence="8" id="KW-0282">Flagellum</keyword>
<dbReference type="Pfam" id="PF00460">
    <property type="entry name" value="Flg_bb_rod"/>
    <property type="match status" value="1"/>
</dbReference>
<dbReference type="EMBL" id="FQVH01000008">
    <property type="protein sequence ID" value="SHE95274.1"/>
    <property type="molecule type" value="Genomic_DNA"/>
</dbReference>
<name>A0A1M4XNU9_9THEO</name>
<dbReference type="GO" id="GO:0030694">
    <property type="term" value="C:bacterial-type flagellum basal body, rod"/>
    <property type="evidence" value="ECO:0007669"/>
    <property type="project" value="InterPro"/>
</dbReference>
<dbReference type="PIRSF" id="PIRSF002889">
    <property type="entry name" value="Rod_FlgB"/>
    <property type="match status" value="1"/>
</dbReference>
<comment type="subunit">
    <text evidence="6">The basal body constitutes a major portion of the flagellar organelle and consists of a number of rings mounted on a central rod.</text>
</comment>
<evidence type="ECO:0000256" key="5">
    <source>
        <dbReference type="ARBA" id="ARBA00024934"/>
    </source>
</evidence>
<comment type="subcellular location">
    <subcellularLocation>
        <location evidence="1 6">Bacterial flagellum basal body</location>
    </subcellularLocation>
</comment>
<dbReference type="Proteomes" id="UP000184088">
    <property type="component" value="Unassembled WGS sequence"/>
</dbReference>
<keyword evidence="4 6" id="KW-0975">Bacterial flagellum</keyword>
<dbReference type="GO" id="GO:0071978">
    <property type="term" value="P:bacterial-type flagellum-dependent swarming motility"/>
    <property type="evidence" value="ECO:0007669"/>
    <property type="project" value="TreeGrafter"/>
</dbReference>
<protein>
    <recommendedName>
        <fullName evidence="3 6">Flagellar basal body rod protein FlgB</fullName>
    </recommendedName>
</protein>
<sequence>MFANSINILSDALNAAWIRNQVISNNIANVDTPNFKRSIVKFEDILASALEGKKVVGYTTNPRHIPIGDGVNVQPVIEKVDDTSYRMDGNNVDIDNEMVQLAKNNLWYDSLITRLSGEFNSIKSVINSGR</sequence>
<keyword evidence="8" id="KW-0966">Cell projection</keyword>
<evidence type="ECO:0000256" key="2">
    <source>
        <dbReference type="ARBA" id="ARBA00009677"/>
    </source>
</evidence>
<dbReference type="InterPro" id="IPR006300">
    <property type="entry name" value="FlgB"/>
</dbReference>
<dbReference type="PROSITE" id="PS00588">
    <property type="entry name" value="FLAGELLA_BB_ROD"/>
    <property type="match status" value="1"/>
</dbReference>
<comment type="similarity">
    <text evidence="2 6">Belongs to the flagella basal body rod proteins family.</text>
</comment>
<dbReference type="STRING" id="1121256.SAMN02746089_01067"/>
<dbReference type="PANTHER" id="PTHR30435">
    <property type="entry name" value="FLAGELLAR PROTEIN"/>
    <property type="match status" value="1"/>
</dbReference>
<evidence type="ECO:0000313" key="8">
    <source>
        <dbReference type="EMBL" id="SHE95274.1"/>
    </source>
</evidence>
<dbReference type="InterPro" id="IPR001444">
    <property type="entry name" value="Flag_bb_rod_N"/>
</dbReference>
<dbReference type="PANTHER" id="PTHR30435:SF12">
    <property type="entry name" value="FLAGELLAR BASAL BODY ROD PROTEIN FLGB"/>
    <property type="match status" value="1"/>
</dbReference>
<evidence type="ECO:0000256" key="6">
    <source>
        <dbReference type="PIRNR" id="PIRNR002889"/>
    </source>
</evidence>
<evidence type="ECO:0000259" key="7">
    <source>
        <dbReference type="Pfam" id="PF00460"/>
    </source>
</evidence>
<evidence type="ECO:0000256" key="4">
    <source>
        <dbReference type="ARBA" id="ARBA00023143"/>
    </source>
</evidence>
<accession>A0A1M4XNU9</accession>
<keyword evidence="8" id="KW-0969">Cilium</keyword>
<dbReference type="InterPro" id="IPR019776">
    <property type="entry name" value="Flagellar_basal_body_rod_CS"/>
</dbReference>
<evidence type="ECO:0000313" key="9">
    <source>
        <dbReference type="Proteomes" id="UP000184088"/>
    </source>
</evidence>
<dbReference type="OrthoDB" id="9792068at2"/>
<evidence type="ECO:0000256" key="3">
    <source>
        <dbReference type="ARBA" id="ARBA00014376"/>
    </source>
</evidence>
<dbReference type="RefSeq" id="WP_073342394.1">
    <property type="nucleotide sequence ID" value="NZ_FQVH01000008.1"/>
</dbReference>
<gene>
    <name evidence="8" type="ORF">SAMN02746089_01067</name>
</gene>
<keyword evidence="9" id="KW-1185">Reference proteome</keyword>
<feature type="domain" description="Flagellar basal body rod protein N-terminal" evidence="7">
    <location>
        <begin position="6"/>
        <end position="36"/>
    </location>
</feature>
<reference evidence="8 9" key="1">
    <citation type="submission" date="2016-11" db="EMBL/GenBank/DDBJ databases">
        <authorList>
            <person name="Jaros S."/>
            <person name="Januszkiewicz K."/>
            <person name="Wedrychowicz H."/>
        </authorList>
    </citation>
    <scope>NUCLEOTIDE SEQUENCE [LARGE SCALE GENOMIC DNA]</scope>
    <source>
        <strain evidence="8 9">DSM 17918</strain>
    </source>
</reference>
<dbReference type="NCBIfam" id="TIGR01396">
    <property type="entry name" value="FlgB"/>
    <property type="match status" value="1"/>
</dbReference>
<comment type="function">
    <text evidence="5 6">Structural component of flagellum, the bacterial motility apparatus. Part of the rod structure of flagellar basal body.</text>
</comment>
<evidence type="ECO:0000256" key="1">
    <source>
        <dbReference type="ARBA" id="ARBA00004117"/>
    </source>
</evidence>
<organism evidence="8 9">
    <name type="scientific">Caldanaerobius fijiensis DSM 17918</name>
    <dbReference type="NCBI Taxonomy" id="1121256"/>
    <lineage>
        <taxon>Bacteria</taxon>
        <taxon>Bacillati</taxon>
        <taxon>Bacillota</taxon>
        <taxon>Clostridia</taxon>
        <taxon>Thermoanaerobacterales</taxon>
        <taxon>Thermoanaerobacteraceae</taxon>
        <taxon>Caldanaerobius</taxon>
    </lineage>
</organism>